<keyword evidence="3" id="KW-1185">Reference proteome</keyword>
<dbReference type="InterPro" id="IPR037401">
    <property type="entry name" value="SnoaL-like"/>
</dbReference>
<dbReference type="Proteomes" id="UP000286931">
    <property type="component" value="Unassembled WGS sequence"/>
</dbReference>
<dbReference type="SUPFAM" id="SSF54427">
    <property type="entry name" value="NTF2-like"/>
    <property type="match status" value="1"/>
</dbReference>
<gene>
    <name evidence="2" type="ORF">EHYA_08510</name>
</gene>
<feature type="domain" description="SnoaL-like" evidence="1">
    <location>
        <begin position="44"/>
        <end position="162"/>
    </location>
</feature>
<evidence type="ECO:0000313" key="3">
    <source>
        <dbReference type="Proteomes" id="UP000286931"/>
    </source>
</evidence>
<evidence type="ECO:0000313" key="2">
    <source>
        <dbReference type="EMBL" id="GCE00784.1"/>
    </source>
</evidence>
<accession>A0A401Z1R0</accession>
<dbReference type="AlphaFoldDB" id="A0A401Z1R0"/>
<dbReference type="CDD" id="cd00531">
    <property type="entry name" value="NTF2_like"/>
    <property type="match status" value="1"/>
</dbReference>
<organism evidence="2 3">
    <name type="scientific">Embleya hyalina</name>
    <dbReference type="NCBI Taxonomy" id="516124"/>
    <lineage>
        <taxon>Bacteria</taxon>
        <taxon>Bacillati</taxon>
        <taxon>Actinomycetota</taxon>
        <taxon>Actinomycetes</taxon>
        <taxon>Kitasatosporales</taxon>
        <taxon>Streptomycetaceae</taxon>
        <taxon>Embleya</taxon>
    </lineage>
</organism>
<proteinExistence type="predicted"/>
<dbReference type="EMBL" id="BIFH01000042">
    <property type="protein sequence ID" value="GCE00784.1"/>
    <property type="molecule type" value="Genomic_DNA"/>
</dbReference>
<evidence type="ECO:0000259" key="1">
    <source>
        <dbReference type="Pfam" id="PF13577"/>
    </source>
</evidence>
<dbReference type="Gene3D" id="3.10.450.50">
    <property type="match status" value="1"/>
</dbReference>
<comment type="caution">
    <text evidence="2">The sequence shown here is derived from an EMBL/GenBank/DDBJ whole genome shotgun (WGS) entry which is preliminary data.</text>
</comment>
<protein>
    <recommendedName>
        <fullName evidence="1">SnoaL-like domain-containing protein</fullName>
    </recommendedName>
</protein>
<dbReference type="InterPro" id="IPR032710">
    <property type="entry name" value="NTF2-like_dom_sf"/>
</dbReference>
<dbReference type="Pfam" id="PF13577">
    <property type="entry name" value="SnoaL_4"/>
    <property type="match status" value="1"/>
</dbReference>
<reference evidence="2 3" key="1">
    <citation type="submission" date="2018-12" db="EMBL/GenBank/DDBJ databases">
        <title>Draft genome sequence of Embleya hyalina NBRC 13850T.</title>
        <authorList>
            <person name="Komaki H."/>
            <person name="Hosoyama A."/>
            <person name="Kimura A."/>
            <person name="Ichikawa N."/>
            <person name="Tamura T."/>
        </authorList>
    </citation>
    <scope>NUCLEOTIDE SEQUENCE [LARGE SCALE GENOMIC DNA]</scope>
    <source>
        <strain evidence="2 3">NBRC 13850</strain>
    </source>
</reference>
<sequence>MSAPRERGSLRRGCGEFAPPGVRTIPHRQGSLLVEHFRPHAPRERQALVDLLTWFDYCLDIKDFEGYARCFTPDGVLSLPSGEVRAPDVAEFVRRDLGRFDRTHHMTGNHIFDTGDGGVRMRANLLAVHRHGADTRGHWDVGAVYHCVCEHTDDGWRFAHVRLEVVWENGRADPSA</sequence>
<name>A0A401Z1R0_9ACTN</name>